<comment type="cofactor">
    <cofactor evidence="1">
        <name>Mn(2+)</name>
        <dbReference type="ChEBI" id="CHEBI:29035"/>
    </cofactor>
</comment>
<keyword evidence="3" id="KW-0479">Metal-binding</keyword>
<dbReference type="FunFam" id="3.90.230.10:FF:000007">
    <property type="entry name" value="Xaa-Pro aminopeptidase P"/>
    <property type="match status" value="1"/>
</dbReference>
<reference evidence="10" key="2">
    <citation type="submission" date="2015-07" db="EMBL/GenBank/DDBJ databases">
        <title>Contrasting host-pathogen interactions and genome evolution in two generalist and specialist microsporidian pathogens of mosquitoes.</title>
        <authorList>
            <consortium name="The Broad Institute Genomics Platform"/>
            <consortium name="The Broad Institute Genome Sequencing Center for Infectious Disease"/>
            <person name="Cuomo C.A."/>
            <person name="Sanscrainte N.D."/>
            <person name="Goldberg J.M."/>
            <person name="Heiman D."/>
            <person name="Young S."/>
            <person name="Zeng Q."/>
            <person name="Becnel J.J."/>
            <person name="Birren B.W."/>
        </authorList>
    </citation>
    <scope>NUCLEOTIDE SEQUENCE [LARGE SCALE GENOMIC DNA]</scope>
    <source>
        <strain evidence="10">USNM 41457</strain>
    </source>
</reference>
<dbReference type="Proteomes" id="UP000003163">
    <property type="component" value="Unassembled WGS sequence"/>
</dbReference>
<accession>J9DLM0</accession>
<sequence>MLPMILAAISILKKYNADGFLINTSDYHDNEYIGPSDEILKEVTKFTGSNGIALITEKRGFIYTDSRYFLQIQKEIDTDYFDVIKDTKDFYKAIKNTCKSILLDKRYFSKDQFDKLSEKLENVNIKFEKSVVDEIWNKRPLKLFQPVIDLEKIMISEYVDKIMLETVGSSQAFIKKDTNVTGSRRENKVNEVLNEIGDDILILTALDEIAWMLNLRGNDIPYNPVFYSYLMLSKDRKILFTGTQVDLKDFVIKDYTDFEDEISYISNKNVRVSPTCNSFIYDLLVSNGNKVSKFDLIDQKKSQKNEVEVFGFKCAHIYDAIALTKLFDQIDNHLKSNPSSEITEQDVGNELISHKNNFKAFVSPSFETISAFGENGAIVHHRGGLTKVDTNNLLLIDSGSQYYFGTTDVTRTLCFGNPTAEQKTDFTTVLKGQIDTMTAVINKNYASSHLDILTRAPIWKLEIDYGHSTGHGVGHFLNVHESPPVIGNSGKVLEENMIFSVEPGIYRENKYGIRIEDLVVVLKKSADYFFLENLTLAPLQMKLIDKDLLDKRHKDYINMFNKRCFNILSAFIKEGDLGYNFLLENTKPI</sequence>
<dbReference type="VEuPathDB" id="MicrosporidiaDB:EDEG_02181"/>
<dbReference type="Pfam" id="PF00557">
    <property type="entry name" value="Peptidase_M24"/>
    <property type="match status" value="1"/>
</dbReference>
<feature type="domain" description="Peptidase M24 C-terminal" evidence="8">
    <location>
        <begin position="528"/>
        <end position="589"/>
    </location>
</feature>
<proteinExistence type="inferred from homology"/>
<evidence type="ECO:0000259" key="6">
    <source>
        <dbReference type="Pfam" id="PF00557"/>
    </source>
</evidence>
<name>J9DLM0_EDHAE</name>
<dbReference type="GO" id="GO:0046872">
    <property type="term" value="F:metal ion binding"/>
    <property type="evidence" value="ECO:0007669"/>
    <property type="project" value="UniProtKB-KW"/>
</dbReference>
<dbReference type="Pfam" id="PF01321">
    <property type="entry name" value="Creatinase_N"/>
    <property type="match status" value="1"/>
</dbReference>
<reference evidence="9 10" key="1">
    <citation type="submission" date="2011-08" db="EMBL/GenBank/DDBJ databases">
        <authorList>
            <person name="Liu Z.J."/>
            <person name="Shi F.L."/>
            <person name="Lu J.Q."/>
            <person name="Li M."/>
            <person name="Wang Z.L."/>
        </authorList>
    </citation>
    <scope>NUCLEOTIDE SEQUENCE [LARGE SCALE GENOMIC DNA]</scope>
    <source>
        <strain evidence="9 10">USNM 41457</strain>
    </source>
</reference>
<dbReference type="FunCoup" id="J9DLM0">
    <property type="interactions" value="143"/>
</dbReference>
<dbReference type="Pfam" id="PF16189">
    <property type="entry name" value="Creatinase_N_2"/>
    <property type="match status" value="1"/>
</dbReference>
<organism evidence="9 10">
    <name type="scientific">Edhazardia aedis (strain USNM 41457)</name>
    <name type="common">Microsporidian parasite</name>
    <dbReference type="NCBI Taxonomy" id="1003232"/>
    <lineage>
        <taxon>Eukaryota</taxon>
        <taxon>Fungi</taxon>
        <taxon>Fungi incertae sedis</taxon>
        <taxon>Microsporidia</taxon>
        <taxon>Edhazardia</taxon>
    </lineage>
</organism>
<dbReference type="Pfam" id="PF16188">
    <property type="entry name" value="Peptidase_M24_C"/>
    <property type="match status" value="1"/>
</dbReference>
<evidence type="ECO:0000313" key="10">
    <source>
        <dbReference type="Proteomes" id="UP000003163"/>
    </source>
</evidence>
<evidence type="ECO:0000256" key="4">
    <source>
        <dbReference type="ARBA" id="ARBA00022801"/>
    </source>
</evidence>
<evidence type="ECO:0000256" key="2">
    <source>
        <dbReference type="ARBA" id="ARBA00008766"/>
    </source>
</evidence>
<dbReference type="Gene3D" id="3.90.230.10">
    <property type="entry name" value="Creatinase/methionine aminopeptidase superfamily"/>
    <property type="match status" value="1"/>
</dbReference>
<keyword evidence="4" id="KW-0378">Hydrolase</keyword>
<protein>
    <recommendedName>
        <fullName evidence="11">Xaa-Pro aminopeptidase</fullName>
    </recommendedName>
</protein>
<dbReference type="InterPro" id="IPR032416">
    <property type="entry name" value="Peptidase_M24_C"/>
</dbReference>
<dbReference type="HOGENOM" id="CLU_011781_2_4_1"/>
<evidence type="ECO:0000256" key="5">
    <source>
        <dbReference type="ARBA" id="ARBA00023211"/>
    </source>
</evidence>
<comment type="similarity">
    <text evidence="2">Belongs to the peptidase M24B family.</text>
</comment>
<keyword evidence="10" id="KW-1185">Reference proteome</keyword>
<dbReference type="InterPro" id="IPR029149">
    <property type="entry name" value="Creatin/AminoP/Spt16_N"/>
</dbReference>
<dbReference type="Gene3D" id="3.40.350.10">
    <property type="entry name" value="Creatinase/prolidase N-terminal domain"/>
    <property type="match status" value="2"/>
</dbReference>
<dbReference type="STRING" id="1003232.J9DLM0"/>
<comment type="caution">
    <text evidence="9">The sequence shown here is derived from an EMBL/GenBank/DDBJ whole genome shotgun (WGS) entry which is preliminary data.</text>
</comment>
<evidence type="ECO:0000256" key="3">
    <source>
        <dbReference type="ARBA" id="ARBA00022723"/>
    </source>
</evidence>
<gene>
    <name evidence="9" type="ORF">EDEG_02181</name>
</gene>
<dbReference type="InterPro" id="IPR000587">
    <property type="entry name" value="Creatinase_N"/>
</dbReference>
<dbReference type="OMA" id="EPGMILS"/>
<dbReference type="OrthoDB" id="2193136at2759"/>
<evidence type="ECO:0008006" key="11">
    <source>
        <dbReference type="Google" id="ProtNLM"/>
    </source>
</evidence>
<dbReference type="InterPro" id="IPR000994">
    <property type="entry name" value="Pept_M24"/>
</dbReference>
<dbReference type="GO" id="GO:0016787">
    <property type="term" value="F:hydrolase activity"/>
    <property type="evidence" value="ECO:0007669"/>
    <property type="project" value="UniProtKB-KW"/>
</dbReference>
<evidence type="ECO:0000259" key="7">
    <source>
        <dbReference type="Pfam" id="PF01321"/>
    </source>
</evidence>
<dbReference type="InterPro" id="IPR036005">
    <property type="entry name" value="Creatinase/aminopeptidase-like"/>
</dbReference>
<dbReference type="PANTHER" id="PTHR43763:SF6">
    <property type="entry name" value="XAA-PRO AMINOPEPTIDASE 1"/>
    <property type="match status" value="1"/>
</dbReference>
<evidence type="ECO:0000259" key="8">
    <source>
        <dbReference type="Pfam" id="PF16188"/>
    </source>
</evidence>
<keyword evidence="5" id="KW-0464">Manganese</keyword>
<dbReference type="InParanoid" id="J9DLM0"/>
<dbReference type="SUPFAM" id="SSF55920">
    <property type="entry name" value="Creatinase/aminopeptidase"/>
    <property type="match status" value="1"/>
</dbReference>
<dbReference type="InterPro" id="IPR050422">
    <property type="entry name" value="X-Pro_aminopeptidase_P"/>
</dbReference>
<feature type="domain" description="Peptidase M24" evidence="6">
    <location>
        <begin position="313"/>
        <end position="521"/>
    </location>
</feature>
<dbReference type="PANTHER" id="PTHR43763">
    <property type="entry name" value="XAA-PRO AMINOPEPTIDASE 1"/>
    <property type="match status" value="1"/>
</dbReference>
<evidence type="ECO:0000256" key="1">
    <source>
        <dbReference type="ARBA" id="ARBA00001936"/>
    </source>
</evidence>
<feature type="domain" description="Creatinase N-terminal" evidence="7">
    <location>
        <begin position="43"/>
        <end position="126"/>
    </location>
</feature>
<dbReference type="AlphaFoldDB" id="J9DLM0"/>
<evidence type="ECO:0000313" key="9">
    <source>
        <dbReference type="EMBL" id="EJW03485.1"/>
    </source>
</evidence>
<dbReference type="EMBL" id="AFBI03000036">
    <property type="protein sequence ID" value="EJW03485.1"/>
    <property type="molecule type" value="Genomic_DNA"/>
</dbReference>
<dbReference type="SUPFAM" id="SSF53092">
    <property type="entry name" value="Creatinase/prolidase N-terminal domain"/>
    <property type="match status" value="1"/>
</dbReference>
<dbReference type="GO" id="GO:0005737">
    <property type="term" value="C:cytoplasm"/>
    <property type="evidence" value="ECO:0007669"/>
    <property type="project" value="UniProtKB-ARBA"/>
</dbReference>